<dbReference type="RefSeq" id="WP_114031526.1">
    <property type="nucleotide sequence ID" value="NZ_QOIL01000016.1"/>
</dbReference>
<proteinExistence type="predicted"/>
<keyword evidence="2" id="KW-1185">Reference proteome</keyword>
<dbReference type="EMBL" id="QOIL01000016">
    <property type="protein sequence ID" value="RCG27187.1"/>
    <property type="molecule type" value="Genomic_DNA"/>
</dbReference>
<name>A0A367FBW5_9ACTN</name>
<protein>
    <submittedName>
        <fullName evidence="1">Uncharacterized protein</fullName>
    </submittedName>
</protein>
<gene>
    <name evidence="1" type="ORF">DQ384_26060</name>
</gene>
<dbReference type="AlphaFoldDB" id="A0A367FBW5"/>
<accession>A0A367FBW5</accession>
<evidence type="ECO:0000313" key="2">
    <source>
        <dbReference type="Proteomes" id="UP000253094"/>
    </source>
</evidence>
<sequence>MDNQLVAPPEMVFADYASGLLALHDGWDSLHEFRTLTWDGTRIETTTLHAIAPDVPPELYPGYMIKAAGKEIAAQLAASEHTLYGFTLTFEGYAVVSPADLPAEERERLDADLRAQRLDKRPDSMEFVQVCLVDIHDRLWTARKERPNNRTHFHHYASAADAVGTHGGPFIQAMRVAALDVARQVHGYRLDQPFTIKLPRH</sequence>
<organism evidence="1 2">
    <name type="scientific">Sphaerisporangium album</name>
    <dbReference type="NCBI Taxonomy" id="509200"/>
    <lineage>
        <taxon>Bacteria</taxon>
        <taxon>Bacillati</taxon>
        <taxon>Actinomycetota</taxon>
        <taxon>Actinomycetes</taxon>
        <taxon>Streptosporangiales</taxon>
        <taxon>Streptosporangiaceae</taxon>
        <taxon>Sphaerisporangium</taxon>
    </lineage>
</organism>
<evidence type="ECO:0000313" key="1">
    <source>
        <dbReference type="EMBL" id="RCG27187.1"/>
    </source>
</evidence>
<reference evidence="1 2" key="1">
    <citation type="submission" date="2018-06" db="EMBL/GenBank/DDBJ databases">
        <title>Sphaerisporangium craniellae sp. nov., isolated from a marine sponge in the South China Sea.</title>
        <authorList>
            <person name="Li L."/>
        </authorList>
    </citation>
    <scope>NUCLEOTIDE SEQUENCE [LARGE SCALE GENOMIC DNA]</scope>
    <source>
        <strain evidence="1 2">CCTCC AA 208026</strain>
    </source>
</reference>
<dbReference type="Proteomes" id="UP000253094">
    <property type="component" value="Unassembled WGS sequence"/>
</dbReference>
<comment type="caution">
    <text evidence="1">The sequence shown here is derived from an EMBL/GenBank/DDBJ whole genome shotgun (WGS) entry which is preliminary data.</text>
</comment>